<dbReference type="HOGENOM" id="CLU_3087881_0_0_1"/>
<evidence type="ECO:0000313" key="1">
    <source>
        <dbReference type="EMBL" id="KIK96063.1"/>
    </source>
</evidence>
<reference evidence="1 2" key="1">
    <citation type="submission" date="2014-04" db="EMBL/GenBank/DDBJ databases">
        <authorList>
            <consortium name="DOE Joint Genome Institute"/>
            <person name="Kuo A."/>
            <person name="Kohler A."/>
            <person name="Jargeat P."/>
            <person name="Nagy L.G."/>
            <person name="Floudas D."/>
            <person name="Copeland A."/>
            <person name="Barry K.W."/>
            <person name="Cichocki N."/>
            <person name="Veneault-Fourrey C."/>
            <person name="LaButti K."/>
            <person name="Lindquist E.A."/>
            <person name="Lipzen A."/>
            <person name="Lundell T."/>
            <person name="Morin E."/>
            <person name="Murat C."/>
            <person name="Sun H."/>
            <person name="Tunlid A."/>
            <person name="Henrissat B."/>
            <person name="Grigoriev I.V."/>
            <person name="Hibbett D.S."/>
            <person name="Martin F."/>
            <person name="Nordberg H.P."/>
            <person name="Cantor M.N."/>
            <person name="Hua S.X."/>
        </authorList>
    </citation>
    <scope>NUCLEOTIDE SEQUENCE [LARGE SCALE GENOMIC DNA]</scope>
    <source>
        <strain evidence="1 2">Ve08.2h10</strain>
    </source>
</reference>
<dbReference type="AlphaFoldDB" id="A0A0D0DS33"/>
<dbReference type="Proteomes" id="UP000054538">
    <property type="component" value="Unassembled WGS sequence"/>
</dbReference>
<proteinExistence type="predicted"/>
<name>A0A0D0DS33_9AGAM</name>
<dbReference type="EMBL" id="KN825006">
    <property type="protein sequence ID" value="KIK96063.1"/>
    <property type="molecule type" value="Genomic_DNA"/>
</dbReference>
<keyword evidence="2" id="KW-1185">Reference proteome</keyword>
<protein>
    <submittedName>
        <fullName evidence="1">Uncharacterized protein</fullName>
    </submittedName>
</protein>
<sequence length="52" mass="6107">MWQTRSMLVRIDSSSEASALQEAIDKAFIPSLRTEMRQAYTTRRKVIVKYEN</sequence>
<accession>A0A0D0DS33</accession>
<reference evidence="2" key="2">
    <citation type="submission" date="2015-01" db="EMBL/GenBank/DDBJ databases">
        <title>Evolutionary Origins and Diversification of the Mycorrhizal Mutualists.</title>
        <authorList>
            <consortium name="DOE Joint Genome Institute"/>
            <consortium name="Mycorrhizal Genomics Consortium"/>
            <person name="Kohler A."/>
            <person name="Kuo A."/>
            <person name="Nagy L.G."/>
            <person name="Floudas D."/>
            <person name="Copeland A."/>
            <person name="Barry K.W."/>
            <person name="Cichocki N."/>
            <person name="Veneault-Fourrey C."/>
            <person name="LaButti K."/>
            <person name="Lindquist E.A."/>
            <person name="Lipzen A."/>
            <person name="Lundell T."/>
            <person name="Morin E."/>
            <person name="Murat C."/>
            <person name="Riley R."/>
            <person name="Ohm R."/>
            <person name="Sun H."/>
            <person name="Tunlid A."/>
            <person name="Henrissat B."/>
            <person name="Grigoriev I.V."/>
            <person name="Hibbett D.S."/>
            <person name="Martin F."/>
        </authorList>
    </citation>
    <scope>NUCLEOTIDE SEQUENCE [LARGE SCALE GENOMIC DNA]</scope>
    <source>
        <strain evidence="2">Ve08.2h10</strain>
    </source>
</reference>
<gene>
    <name evidence="1" type="ORF">PAXRUDRAFT_826375</name>
</gene>
<organism evidence="1 2">
    <name type="scientific">Paxillus rubicundulus Ve08.2h10</name>
    <dbReference type="NCBI Taxonomy" id="930991"/>
    <lineage>
        <taxon>Eukaryota</taxon>
        <taxon>Fungi</taxon>
        <taxon>Dikarya</taxon>
        <taxon>Basidiomycota</taxon>
        <taxon>Agaricomycotina</taxon>
        <taxon>Agaricomycetes</taxon>
        <taxon>Agaricomycetidae</taxon>
        <taxon>Boletales</taxon>
        <taxon>Paxilineae</taxon>
        <taxon>Paxillaceae</taxon>
        <taxon>Paxillus</taxon>
    </lineage>
</organism>
<dbReference type="InParanoid" id="A0A0D0DS33"/>
<evidence type="ECO:0000313" key="2">
    <source>
        <dbReference type="Proteomes" id="UP000054538"/>
    </source>
</evidence>